<name>A0A8S2ADL5_ARAAE</name>
<evidence type="ECO:0000313" key="1">
    <source>
        <dbReference type="EMBL" id="CAE6075394.1"/>
    </source>
</evidence>
<proteinExistence type="predicted"/>
<dbReference type="AlphaFoldDB" id="A0A8S2ADL5"/>
<reference evidence="1" key="1">
    <citation type="submission" date="2021-01" db="EMBL/GenBank/DDBJ databases">
        <authorList>
            <person name="Bezrukov I."/>
        </authorList>
    </citation>
    <scope>NUCLEOTIDE SEQUENCE</scope>
</reference>
<organism evidence="1 2">
    <name type="scientific">Arabidopsis arenosa</name>
    <name type="common">Sand rock-cress</name>
    <name type="synonym">Cardaminopsis arenosa</name>
    <dbReference type="NCBI Taxonomy" id="38785"/>
    <lineage>
        <taxon>Eukaryota</taxon>
        <taxon>Viridiplantae</taxon>
        <taxon>Streptophyta</taxon>
        <taxon>Embryophyta</taxon>
        <taxon>Tracheophyta</taxon>
        <taxon>Spermatophyta</taxon>
        <taxon>Magnoliopsida</taxon>
        <taxon>eudicotyledons</taxon>
        <taxon>Gunneridae</taxon>
        <taxon>Pentapetalae</taxon>
        <taxon>rosids</taxon>
        <taxon>malvids</taxon>
        <taxon>Brassicales</taxon>
        <taxon>Brassicaceae</taxon>
        <taxon>Camelineae</taxon>
        <taxon>Arabidopsis</taxon>
    </lineage>
</organism>
<sequence length="140" mass="15693">MITICPSGNGEDAMVVISASEICELHSPVEYAAQLLFPFTTDESGGSYRIRVLVEKNTKSECLDEHWICQVKQISEAVIIISSNGDNQIVEIIGLRDVVKKAFDRVLLRLRRHCFKLLSDEAASRFSAKRPPEKVSRDTL</sequence>
<dbReference type="Proteomes" id="UP000682877">
    <property type="component" value="Chromosome 5"/>
</dbReference>
<keyword evidence="2" id="KW-1185">Reference proteome</keyword>
<evidence type="ECO:0000313" key="2">
    <source>
        <dbReference type="Proteomes" id="UP000682877"/>
    </source>
</evidence>
<protein>
    <submittedName>
        <fullName evidence="1">Uncharacterized protein</fullName>
    </submittedName>
</protein>
<accession>A0A8S2ADL5</accession>
<dbReference type="EMBL" id="LR999455">
    <property type="protein sequence ID" value="CAE6075394.1"/>
    <property type="molecule type" value="Genomic_DNA"/>
</dbReference>
<gene>
    <name evidence="1" type="ORF">AARE701A_LOCUS12787</name>
</gene>